<feature type="transmembrane region" description="Helical" evidence="1">
    <location>
        <begin position="12"/>
        <end position="34"/>
    </location>
</feature>
<protein>
    <submittedName>
        <fullName evidence="2">Uncharacterized protein</fullName>
    </submittedName>
</protein>
<evidence type="ECO:0000313" key="3">
    <source>
        <dbReference type="Proteomes" id="UP000015503"/>
    </source>
</evidence>
<dbReference type="EMBL" id="AP013068">
    <property type="protein sequence ID" value="BAN48267.1"/>
    <property type="molecule type" value="Genomic_DNA"/>
</dbReference>
<feature type="transmembrane region" description="Helical" evidence="1">
    <location>
        <begin position="41"/>
        <end position="59"/>
    </location>
</feature>
<keyword evidence="1" id="KW-0472">Membrane</keyword>
<dbReference type="AlphaFoldDB" id="S6AER1"/>
<sequence length="126" mass="13914">MSKPALTLKWFGVYLMLLGLALAAIPNLLLPLFFMEPAREVWIRVVGVLVFNIGVYYWFAALSESRPLFLASVYTRALVLASFALFAALGLAAPMMVLFGAVDFLGGLWTLHALRQERRVRAGIPG</sequence>
<organism evidence="2 3">
    <name type="scientific">Metapseudomonas resinovorans NBRC 106553</name>
    <dbReference type="NCBI Taxonomy" id="1245471"/>
    <lineage>
        <taxon>Bacteria</taxon>
        <taxon>Pseudomonadati</taxon>
        <taxon>Pseudomonadota</taxon>
        <taxon>Gammaproteobacteria</taxon>
        <taxon>Pseudomonadales</taxon>
        <taxon>Pseudomonadaceae</taxon>
        <taxon>Metapseudomonas</taxon>
    </lineage>
</organism>
<dbReference type="Proteomes" id="UP000015503">
    <property type="component" value="Chromosome"/>
</dbReference>
<keyword evidence="3" id="KW-1185">Reference proteome</keyword>
<feature type="transmembrane region" description="Helical" evidence="1">
    <location>
        <begin position="79"/>
        <end position="111"/>
    </location>
</feature>
<reference evidence="2 3" key="1">
    <citation type="journal article" date="2013" name="Genome Announc.">
        <title>Complete Genome Sequence of the Carbazole Degrader Pseudomonas resinovorans Strain CA10 (NBRC 106553).</title>
        <authorList>
            <person name="Shintani M."/>
            <person name="Hosoyama A."/>
            <person name="Ohji S."/>
            <person name="Tsuchikane K."/>
            <person name="Takarada H."/>
            <person name="Yamazoe A."/>
            <person name="Fujita N."/>
            <person name="Nojiri H."/>
        </authorList>
    </citation>
    <scope>NUCLEOTIDE SEQUENCE [LARGE SCALE GENOMIC DNA]</scope>
    <source>
        <strain evidence="2 3">NBRC 106553</strain>
    </source>
</reference>
<accession>S6AER1</accession>
<keyword evidence="1" id="KW-1133">Transmembrane helix</keyword>
<gene>
    <name evidence="2" type="ORF">PCA10_25350</name>
</gene>
<evidence type="ECO:0000256" key="1">
    <source>
        <dbReference type="SAM" id="Phobius"/>
    </source>
</evidence>
<proteinExistence type="predicted"/>
<evidence type="ECO:0000313" key="2">
    <source>
        <dbReference type="EMBL" id="BAN48267.1"/>
    </source>
</evidence>
<dbReference type="PATRIC" id="fig|1245471.3.peg.2563"/>
<keyword evidence="1" id="KW-0812">Transmembrane</keyword>
<dbReference type="HOGENOM" id="CLU_162021_0_0_6"/>
<dbReference type="KEGG" id="pre:PCA10_25350"/>
<name>S6AER1_METRE</name>
<dbReference type="OrthoDB" id="7271910at2"/>
<dbReference type="RefSeq" id="WP_016492461.1">
    <property type="nucleotide sequence ID" value="NC_021499.1"/>
</dbReference>